<dbReference type="GO" id="GO:0006325">
    <property type="term" value="P:chromatin organization"/>
    <property type="evidence" value="ECO:0007669"/>
    <property type="project" value="UniProtKB-UniRule"/>
</dbReference>
<dbReference type="GO" id="GO:0070552">
    <property type="term" value="C:BRISC complex"/>
    <property type="evidence" value="ECO:0007669"/>
    <property type="project" value="UniProtKB-UniRule"/>
</dbReference>
<dbReference type="GO" id="GO:0006915">
    <property type="term" value="P:apoptotic process"/>
    <property type="evidence" value="ECO:0007669"/>
    <property type="project" value="UniProtKB-UniRule"/>
</dbReference>
<keyword evidence="5 15" id="KW-0053">Apoptosis</keyword>
<evidence type="ECO:0000256" key="11">
    <source>
        <dbReference type="ARBA" id="ARBA00023204"/>
    </source>
</evidence>
<evidence type="ECO:0000256" key="2">
    <source>
        <dbReference type="ARBA" id="ARBA00019438"/>
    </source>
</evidence>
<organism evidence="16">
    <name type="scientific">Rhipicephalus appendiculatus</name>
    <name type="common">Brown ear tick</name>
    <dbReference type="NCBI Taxonomy" id="34631"/>
    <lineage>
        <taxon>Eukaryota</taxon>
        <taxon>Metazoa</taxon>
        <taxon>Ecdysozoa</taxon>
        <taxon>Arthropoda</taxon>
        <taxon>Chelicerata</taxon>
        <taxon>Arachnida</taxon>
        <taxon>Acari</taxon>
        <taxon>Parasitiformes</taxon>
        <taxon>Ixodida</taxon>
        <taxon>Ixodoidea</taxon>
        <taxon>Ixodidae</taxon>
        <taxon>Rhipicephalinae</taxon>
        <taxon>Rhipicephalus</taxon>
        <taxon>Rhipicephalus</taxon>
    </lineage>
</organism>
<dbReference type="GO" id="GO:0010212">
    <property type="term" value="P:response to ionizing radiation"/>
    <property type="evidence" value="ECO:0007669"/>
    <property type="project" value="UniProtKB-UniRule"/>
</dbReference>
<evidence type="ECO:0000256" key="10">
    <source>
        <dbReference type="ARBA" id="ARBA00022853"/>
    </source>
</evidence>
<keyword evidence="11 15" id="KW-0234">DNA repair</keyword>
<comment type="subunit">
    <text evidence="15">Component of the ARISC complex. Component of the BRCA1-A complex. Component of the BRISC complex. Binds polyubiquitin.</text>
</comment>
<dbReference type="PANTHER" id="PTHR15189:SF7">
    <property type="entry name" value="BRISC AND BRCA1-A COMPLEX MEMBER 2"/>
    <property type="match status" value="1"/>
</dbReference>
<reference evidence="16" key="1">
    <citation type="journal article" date="2016" name="Ticks Tick Borne Dis.">
        <title>De novo assembly and annotation of the salivary gland transcriptome of Rhipicephalus appendiculatus male and female ticks during blood feeding.</title>
        <authorList>
            <person name="de Castro M.H."/>
            <person name="de Klerk D."/>
            <person name="Pienaar R."/>
            <person name="Latif A.A."/>
            <person name="Rees D.J."/>
            <person name="Mans B.J."/>
        </authorList>
    </citation>
    <scope>NUCLEOTIDE SEQUENCE</scope>
    <source>
        <tissue evidence="16">Salivary glands</tissue>
    </source>
</reference>
<keyword evidence="10 15" id="KW-0156">Chromatin regulator</keyword>
<keyword evidence="7 15" id="KW-0227">DNA damage</keyword>
<evidence type="ECO:0000256" key="12">
    <source>
        <dbReference type="ARBA" id="ARBA00023242"/>
    </source>
</evidence>
<sequence>MDTVFAPRVRCYLKNLLEHTMQNLTTPHPIRLVSASHGGPKDGTKQLCDRFKISLPYAGQTVTWEVIFQAHKPELPPDFIFDDTSFLPNIEEVPSLCEWDSEDDHALTNVIQELLEQYRKHQVSMLDDSPRLQFEYSSLVHQSDIAESNIQVHLNKKNPGSPVRFWITLPIDFSKLPPLFAKDAFSHQARRVVHDPFKTQLVQLGESASLSDGKCSFPKKENLSEDMAILQVTFQSPEGSRILPQLFLSPRVEALGGSLAVKLPSFNKDSCLMDYVPQVKELLEKKVEQVSTSFAKRKEYVAAFLNLFGRNLLEFDAEGFASLSFLFEHDDFFFILIIAIPRTFPQDKPSLTFQSAYHTSCGWPYSITCTDYPYSPRWEASEMADRARTFVMDYVPSFQTSSVKNR</sequence>
<evidence type="ECO:0000256" key="6">
    <source>
        <dbReference type="ARBA" id="ARBA00022737"/>
    </source>
</evidence>
<dbReference type="InterPro" id="IPR010358">
    <property type="entry name" value="BRE"/>
</dbReference>
<dbReference type="EMBL" id="GEDV01008933">
    <property type="protein sequence ID" value="JAP79624.1"/>
    <property type="molecule type" value="Transcribed_RNA"/>
</dbReference>
<dbReference type="GO" id="GO:0005737">
    <property type="term" value="C:cytoplasm"/>
    <property type="evidence" value="ECO:0007669"/>
    <property type="project" value="UniProtKB-SubCell"/>
</dbReference>
<comment type="function">
    <text evidence="15">May play a role in homeostasis or cellular differentiation in cells of neural, epithelial and germline origins. May also act as a death receptor-associated anti-apoptotic protein, which inhibits the mitochondrial apoptotic pathway.</text>
</comment>
<dbReference type="GO" id="GO:0031593">
    <property type="term" value="F:polyubiquitin modification-dependent protein binding"/>
    <property type="evidence" value="ECO:0007669"/>
    <property type="project" value="UniProtKB-UniRule"/>
</dbReference>
<evidence type="ECO:0000256" key="14">
    <source>
        <dbReference type="ARBA" id="ARBA00025766"/>
    </source>
</evidence>
<keyword evidence="13 15" id="KW-0131">Cell cycle</keyword>
<dbReference type="GO" id="GO:0045739">
    <property type="term" value="P:positive regulation of DNA repair"/>
    <property type="evidence" value="ECO:0007669"/>
    <property type="project" value="UniProtKB-UniRule"/>
</dbReference>
<dbReference type="AlphaFoldDB" id="A0A131YK15"/>
<protein>
    <recommendedName>
        <fullName evidence="2 15">BRISC and BRCA1-A complex member 2</fullName>
    </recommendedName>
</protein>
<dbReference type="GO" id="GO:0070531">
    <property type="term" value="C:BRCA1-A complex"/>
    <property type="evidence" value="ECO:0007669"/>
    <property type="project" value="UniProtKB-UniRule"/>
</dbReference>
<proteinExistence type="inferred from homology"/>
<evidence type="ECO:0000256" key="5">
    <source>
        <dbReference type="ARBA" id="ARBA00022703"/>
    </source>
</evidence>
<comment type="subcellular location">
    <subcellularLocation>
        <location evidence="15">Cytoplasm</location>
    </subcellularLocation>
    <subcellularLocation>
        <location evidence="1 15">Nucleus</location>
    </subcellularLocation>
    <text evidence="15">Localizes at sites of DNA damage at double-strand breaks (DSBs).</text>
</comment>
<dbReference type="Pfam" id="PF06113">
    <property type="entry name" value="BRE"/>
    <property type="match status" value="2"/>
</dbReference>
<keyword evidence="9 15" id="KW-0833">Ubl conjugation pathway</keyword>
<keyword evidence="3 15" id="KW-0963">Cytoplasm</keyword>
<dbReference type="PANTHER" id="PTHR15189">
    <property type="entry name" value="BRISC AND BRCA1-A COMPLEX MEMBER 2"/>
    <property type="match status" value="1"/>
</dbReference>
<evidence type="ECO:0000256" key="13">
    <source>
        <dbReference type="ARBA" id="ARBA00023306"/>
    </source>
</evidence>
<evidence type="ECO:0000256" key="8">
    <source>
        <dbReference type="ARBA" id="ARBA00022776"/>
    </source>
</evidence>
<evidence type="ECO:0000256" key="3">
    <source>
        <dbReference type="ARBA" id="ARBA00022490"/>
    </source>
</evidence>
<evidence type="ECO:0000256" key="1">
    <source>
        <dbReference type="ARBA" id="ARBA00004123"/>
    </source>
</evidence>
<keyword evidence="12 15" id="KW-0539">Nucleus</keyword>
<dbReference type="CDD" id="cd23664">
    <property type="entry name" value="BRE"/>
    <property type="match status" value="1"/>
</dbReference>
<comment type="similarity">
    <text evidence="14 15">Belongs to the BABAM2 family.</text>
</comment>
<accession>A0A131YK15</accession>
<evidence type="ECO:0000256" key="4">
    <source>
        <dbReference type="ARBA" id="ARBA00022618"/>
    </source>
</evidence>
<keyword evidence="8 15" id="KW-0498">Mitosis</keyword>
<evidence type="ECO:0000256" key="9">
    <source>
        <dbReference type="ARBA" id="ARBA00022786"/>
    </source>
</evidence>
<evidence type="ECO:0000313" key="16">
    <source>
        <dbReference type="EMBL" id="JAP79624.1"/>
    </source>
</evidence>
<keyword evidence="6" id="KW-0677">Repeat</keyword>
<evidence type="ECO:0000256" key="15">
    <source>
        <dbReference type="RuleBase" id="RU368019"/>
    </source>
</evidence>
<comment type="domain">
    <text evidence="15">Contains 2 ubiquitin-conjugating enzyme family-like (UEV-like) regions. These regions lack the critical Cys residues required for ubiquitination but retain the ability to bind ubiquitin.</text>
</comment>
<name>A0A131YK15_RHIAP</name>
<keyword evidence="4 15" id="KW-0132">Cell division</keyword>
<dbReference type="GO" id="GO:0006302">
    <property type="term" value="P:double-strand break repair"/>
    <property type="evidence" value="ECO:0007669"/>
    <property type="project" value="UniProtKB-UniRule"/>
</dbReference>
<dbReference type="GO" id="GO:0007095">
    <property type="term" value="P:mitotic G2 DNA damage checkpoint signaling"/>
    <property type="evidence" value="ECO:0007669"/>
    <property type="project" value="UniProtKB-UniRule"/>
</dbReference>
<dbReference type="GO" id="GO:0051301">
    <property type="term" value="P:cell division"/>
    <property type="evidence" value="ECO:0007669"/>
    <property type="project" value="UniProtKB-UniRule"/>
</dbReference>
<evidence type="ECO:0000256" key="7">
    <source>
        <dbReference type="ARBA" id="ARBA00022763"/>
    </source>
</evidence>